<evidence type="ECO:0000259" key="3">
    <source>
        <dbReference type="Pfam" id="PF17783"/>
    </source>
</evidence>
<comment type="similarity">
    <text evidence="1">Belongs to the CvfB family.</text>
</comment>
<dbReference type="Pfam" id="PF13509">
    <property type="entry name" value="S1_2"/>
    <property type="match status" value="1"/>
</dbReference>
<gene>
    <name evidence="4" type="ORF">CYPRO_0407</name>
</gene>
<feature type="domain" description="Conserved virulence factor B first S1" evidence="2">
    <location>
        <begin position="4"/>
        <end position="62"/>
    </location>
</feature>
<sequence length="286" mass="32152">MNWLGVWRKHKVIKAEPRGSYLETPEGPAFLSKKETGEHPEIGTVVEALIYHDYDGYLTATVHKPLTAVGQFAALRIKAAGDKGAFADWGLPKDLFIPHAEQLEPVRKGETYLTFTYVDSQSGRITASTRVDRFARDVVEEADREAFPKTGEPVELIISRKTDLGYKAVMLLDTPYSGTIYQNEVFQPLKTGDQLTGYIKLLREDGKIDLSLRKPGFEEVLDSKEQIFTQLEAAPDGFLPYHDKSEAAEIRRVFQMSKRTFKAAIGGLLKEGRIDILPNGIRLHQE</sequence>
<dbReference type="EMBL" id="CP027806">
    <property type="protein sequence ID" value="AXI99694.1"/>
    <property type="molecule type" value="Genomic_DNA"/>
</dbReference>
<dbReference type="RefSeq" id="WP_114983028.1">
    <property type="nucleotide sequence ID" value="NZ_CP027806.1"/>
</dbReference>
<dbReference type="Gene3D" id="2.40.50.140">
    <property type="entry name" value="Nucleic acid-binding proteins"/>
    <property type="match status" value="1"/>
</dbReference>
<evidence type="ECO:0000313" key="4">
    <source>
        <dbReference type="EMBL" id="AXI99694.1"/>
    </source>
</evidence>
<feature type="domain" description="Conserved virulence factor B-like winged helix" evidence="3">
    <location>
        <begin position="225"/>
        <end position="283"/>
    </location>
</feature>
<protein>
    <recommendedName>
        <fullName evidence="6">S1 motif domain-containing protein</fullName>
    </recommendedName>
</protein>
<evidence type="ECO:0000259" key="2">
    <source>
        <dbReference type="Pfam" id="PF13509"/>
    </source>
</evidence>
<dbReference type="OrthoDB" id="9801597at2"/>
<dbReference type="PANTHER" id="PTHR37296">
    <property type="entry name" value="CONSERVED VIRULENCE FACTOR B"/>
    <property type="match status" value="1"/>
</dbReference>
<accession>A0A345UGU3</accession>
<dbReference type="Gene3D" id="1.10.10.10">
    <property type="entry name" value="Winged helix-like DNA-binding domain superfamily/Winged helix DNA-binding domain"/>
    <property type="match status" value="1"/>
</dbReference>
<dbReference type="InterPro" id="IPR012340">
    <property type="entry name" value="NA-bd_OB-fold"/>
</dbReference>
<dbReference type="PANTHER" id="PTHR37296:SF1">
    <property type="entry name" value="CONSERVED VIRULENCE FACTOR B"/>
    <property type="match status" value="1"/>
</dbReference>
<dbReference type="InterPro" id="IPR040764">
    <property type="entry name" value="CvfB_WH"/>
</dbReference>
<organism evidence="4 5">
    <name type="scientific">Cyclonatronum proteinivorum</name>
    <dbReference type="NCBI Taxonomy" id="1457365"/>
    <lineage>
        <taxon>Bacteria</taxon>
        <taxon>Pseudomonadati</taxon>
        <taxon>Balneolota</taxon>
        <taxon>Balneolia</taxon>
        <taxon>Balneolales</taxon>
        <taxon>Cyclonatronaceae</taxon>
        <taxon>Cyclonatronum</taxon>
    </lineage>
</organism>
<dbReference type="PIRSF" id="PIRSF012524">
    <property type="entry name" value="YitL_S1"/>
    <property type="match status" value="1"/>
</dbReference>
<reference evidence="4 5" key="1">
    <citation type="submission" date="2018-03" db="EMBL/GenBank/DDBJ databases">
        <title>Phenotypic and genomic properties of Cyclonatronum proteinivorum gen. nov., sp. nov., a haloalkaliphilic bacteroidete from soda lakes possessing Na+-translocating rhodopsin.</title>
        <authorList>
            <person name="Toshchakov S.V."/>
            <person name="Korzhenkov A."/>
            <person name="Samarov N.I."/>
            <person name="Kublanov I.V."/>
            <person name="Muntyan M.S."/>
            <person name="Sorokin D.Y."/>
        </authorList>
    </citation>
    <scope>NUCLEOTIDE SEQUENCE [LARGE SCALE GENOMIC DNA]</scope>
    <source>
        <strain evidence="4 5">Omega</strain>
    </source>
</reference>
<keyword evidence="5" id="KW-1185">Reference proteome</keyword>
<dbReference type="Proteomes" id="UP000254808">
    <property type="component" value="Chromosome"/>
</dbReference>
<dbReference type="InterPro" id="IPR039566">
    <property type="entry name" value="CvfB_S1_st"/>
</dbReference>
<proteinExistence type="inferred from homology"/>
<evidence type="ECO:0008006" key="6">
    <source>
        <dbReference type="Google" id="ProtNLM"/>
    </source>
</evidence>
<name>A0A345UGU3_9BACT</name>
<dbReference type="KEGG" id="cprv:CYPRO_0407"/>
<dbReference type="AlphaFoldDB" id="A0A345UGU3"/>
<dbReference type="InterPro" id="IPR014464">
    <property type="entry name" value="CvfB_fam"/>
</dbReference>
<evidence type="ECO:0000313" key="5">
    <source>
        <dbReference type="Proteomes" id="UP000254808"/>
    </source>
</evidence>
<dbReference type="InterPro" id="IPR036388">
    <property type="entry name" value="WH-like_DNA-bd_sf"/>
</dbReference>
<dbReference type="Pfam" id="PF17783">
    <property type="entry name" value="WHD_CvfB"/>
    <property type="match status" value="1"/>
</dbReference>
<evidence type="ECO:0000256" key="1">
    <source>
        <dbReference type="PIRNR" id="PIRNR012524"/>
    </source>
</evidence>